<comment type="caution">
    <text evidence="1">The sequence shown here is derived from an EMBL/GenBank/DDBJ whole genome shotgun (WGS) entry which is preliminary data.</text>
</comment>
<evidence type="ECO:0000313" key="2">
    <source>
        <dbReference type="Proteomes" id="UP000749559"/>
    </source>
</evidence>
<dbReference type="InterPro" id="IPR003323">
    <property type="entry name" value="OTU_dom"/>
</dbReference>
<dbReference type="OrthoDB" id="409956at2759"/>
<reference evidence="1" key="1">
    <citation type="submission" date="2022-03" db="EMBL/GenBank/DDBJ databases">
        <authorList>
            <person name="Martin C."/>
        </authorList>
    </citation>
    <scope>NUCLEOTIDE SEQUENCE</scope>
</reference>
<dbReference type="AlphaFoldDB" id="A0A8J1YBE5"/>
<dbReference type="InterPro" id="IPR038765">
    <property type="entry name" value="Papain-like_cys_pep_sf"/>
</dbReference>
<protein>
    <submittedName>
        <fullName evidence="1">Uncharacterized protein</fullName>
    </submittedName>
</protein>
<proteinExistence type="predicted"/>
<dbReference type="PROSITE" id="PS50802">
    <property type="entry name" value="OTU"/>
    <property type="match status" value="1"/>
</dbReference>
<dbReference type="EMBL" id="CAIIXF020000033">
    <property type="protein sequence ID" value="CAH1802698.1"/>
    <property type="molecule type" value="Genomic_DNA"/>
</dbReference>
<dbReference type="CDD" id="cd22758">
    <property type="entry name" value="OTU_232R-like"/>
    <property type="match status" value="1"/>
</dbReference>
<organism evidence="1 2">
    <name type="scientific">Owenia fusiformis</name>
    <name type="common">Polychaete worm</name>
    <dbReference type="NCBI Taxonomy" id="6347"/>
    <lineage>
        <taxon>Eukaryota</taxon>
        <taxon>Metazoa</taxon>
        <taxon>Spiralia</taxon>
        <taxon>Lophotrochozoa</taxon>
        <taxon>Annelida</taxon>
        <taxon>Polychaeta</taxon>
        <taxon>Sedentaria</taxon>
        <taxon>Canalipalpata</taxon>
        <taxon>Sabellida</taxon>
        <taxon>Oweniida</taxon>
        <taxon>Oweniidae</taxon>
        <taxon>Owenia</taxon>
    </lineage>
</organism>
<name>A0A8J1YBE5_OWEFU</name>
<accession>A0A8J1YBE5</accession>
<evidence type="ECO:0000313" key="1">
    <source>
        <dbReference type="EMBL" id="CAH1802698.1"/>
    </source>
</evidence>
<sequence length="396" mass="44511">MGDSLEQWRAAIGTFSHPKSSTENTRIHPLKRSPKRPSVPSVNHPRVRTNPGLRVFPLLLVIVTLLLVIGGVQLNPGPKDTKLPFEILLSSEHSNLDHPLDSVLGRHGLGIIENSGLGDCLFEALSDQLKRLTSIEVNANDLRKSLLECIQAHPILPNDEHVMTLFDSEANTEWQEYAANNESTEDLHIKQLSWYTNEYMVRPGVWGDNLMLYAFTKLYNIDVAIYTAGTDEPYTMTADDESGGQQRMTARLGYIPHLHFISLVDRTDRVYASDEDSMMQMSDKRLLEIQSLALDTPGEINEVLSLVRNIAKILDLPTQLSMEELDDRVQLMRQIIDDSIKNKHDAPDGLIEIVLKLASREVEKLSFGYKGALKKYGAQATRDNLNEKKDAASESR</sequence>
<dbReference type="Pfam" id="PF02338">
    <property type="entry name" value="OTU"/>
    <property type="match status" value="1"/>
</dbReference>
<keyword evidence="2" id="KW-1185">Reference proteome</keyword>
<dbReference type="SUPFAM" id="SSF54001">
    <property type="entry name" value="Cysteine proteinases"/>
    <property type="match status" value="1"/>
</dbReference>
<dbReference type="Gene3D" id="3.90.70.80">
    <property type="match status" value="1"/>
</dbReference>
<dbReference type="Proteomes" id="UP000749559">
    <property type="component" value="Unassembled WGS sequence"/>
</dbReference>
<gene>
    <name evidence="1" type="ORF">OFUS_LOCUS26349</name>
</gene>